<dbReference type="Proteomes" id="UP000694385">
    <property type="component" value="Unassembled WGS sequence"/>
</dbReference>
<dbReference type="GO" id="GO:0005930">
    <property type="term" value="C:axoneme"/>
    <property type="evidence" value="ECO:0007669"/>
    <property type="project" value="Ensembl"/>
</dbReference>
<dbReference type="PANTHER" id="PTHR16275:SF8">
    <property type="entry name" value="COILED-COIL DOMAIN-CONTAINING PROTEIN 40"/>
    <property type="match status" value="1"/>
</dbReference>
<dbReference type="GO" id="GO:0035469">
    <property type="term" value="P:determination of pancreatic left/right asymmetry"/>
    <property type="evidence" value="ECO:0007669"/>
    <property type="project" value="Ensembl"/>
</dbReference>
<dbReference type="GO" id="GO:0060287">
    <property type="term" value="P:epithelial cilium movement involved in determination of left/right asymmetry"/>
    <property type="evidence" value="ECO:0007669"/>
    <property type="project" value="Ensembl"/>
</dbReference>
<evidence type="ECO:0000256" key="1">
    <source>
        <dbReference type="SAM" id="Coils"/>
    </source>
</evidence>
<evidence type="ECO:0000313" key="4">
    <source>
        <dbReference type="Proteomes" id="UP000694385"/>
    </source>
</evidence>
<dbReference type="GO" id="GO:0003356">
    <property type="term" value="P:regulation of cilium beat frequency"/>
    <property type="evidence" value="ECO:0007669"/>
    <property type="project" value="Ensembl"/>
</dbReference>
<evidence type="ECO:0000313" key="3">
    <source>
        <dbReference type="Ensembl" id="ENSJJAP00000010837.1"/>
    </source>
</evidence>
<feature type="coiled-coil region" evidence="1">
    <location>
        <begin position="488"/>
        <end position="515"/>
    </location>
</feature>
<protein>
    <submittedName>
        <fullName evidence="3">Coiled-coil domain containing 40</fullName>
    </submittedName>
</protein>
<dbReference type="GO" id="GO:0071907">
    <property type="term" value="P:determination of digestive tract left/right asymmetry"/>
    <property type="evidence" value="ECO:0007669"/>
    <property type="project" value="Ensembl"/>
</dbReference>
<gene>
    <name evidence="3" type="primary">Ccdc40</name>
</gene>
<reference evidence="3" key="1">
    <citation type="submission" date="2025-08" db="UniProtKB">
        <authorList>
            <consortium name="Ensembl"/>
        </authorList>
    </citation>
    <scope>IDENTIFICATION</scope>
</reference>
<dbReference type="GO" id="GO:0036159">
    <property type="term" value="P:inner dynein arm assembly"/>
    <property type="evidence" value="ECO:0007669"/>
    <property type="project" value="Ensembl"/>
</dbReference>
<dbReference type="GO" id="GO:0030324">
    <property type="term" value="P:lung development"/>
    <property type="evidence" value="ECO:0007669"/>
    <property type="project" value="Ensembl"/>
</dbReference>
<dbReference type="OMA" id="RMQRIQK"/>
<dbReference type="InterPro" id="IPR037386">
    <property type="entry name" value="CCDC40"/>
</dbReference>
<feature type="coiled-coil region" evidence="1">
    <location>
        <begin position="1044"/>
        <end position="1085"/>
    </location>
</feature>
<feature type="compositionally biased region" description="Acidic residues" evidence="2">
    <location>
        <begin position="59"/>
        <end position="72"/>
    </location>
</feature>
<feature type="coiled-coil region" evidence="1">
    <location>
        <begin position="738"/>
        <end position="793"/>
    </location>
</feature>
<feature type="region of interest" description="Disordered" evidence="2">
    <location>
        <begin position="1"/>
        <end position="72"/>
    </location>
</feature>
<keyword evidence="1" id="KW-0175">Coiled coil</keyword>
<keyword evidence="4" id="KW-1185">Reference proteome</keyword>
<proteinExistence type="predicted"/>
<dbReference type="GO" id="GO:0030317">
    <property type="term" value="P:flagellated sperm motility"/>
    <property type="evidence" value="ECO:0007669"/>
    <property type="project" value="Ensembl"/>
</dbReference>
<feature type="region of interest" description="Disordered" evidence="2">
    <location>
        <begin position="112"/>
        <end position="157"/>
    </location>
</feature>
<dbReference type="Ensembl" id="ENSJJAT00000017303.1">
    <property type="protein sequence ID" value="ENSJJAP00000010837.1"/>
    <property type="gene ID" value="ENSJJAG00000014308.1"/>
</dbReference>
<feature type="coiled-coil region" evidence="1">
    <location>
        <begin position="250"/>
        <end position="277"/>
    </location>
</feature>
<organism evidence="3 4">
    <name type="scientific">Jaculus jaculus</name>
    <name type="common">Lesser Egyptian jerboa</name>
    <dbReference type="NCBI Taxonomy" id="51337"/>
    <lineage>
        <taxon>Eukaryota</taxon>
        <taxon>Metazoa</taxon>
        <taxon>Chordata</taxon>
        <taxon>Craniata</taxon>
        <taxon>Vertebrata</taxon>
        <taxon>Euteleostomi</taxon>
        <taxon>Mammalia</taxon>
        <taxon>Eutheria</taxon>
        <taxon>Euarchontoglires</taxon>
        <taxon>Glires</taxon>
        <taxon>Rodentia</taxon>
        <taxon>Myomorpha</taxon>
        <taxon>Dipodoidea</taxon>
        <taxon>Dipodidae</taxon>
        <taxon>Dipodinae</taxon>
        <taxon>Jaculus</taxon>
    </lineage>
</organism>
<feature type="coiled-coil region" evidence="1">
    <location>
        <begin position="642"/>
        <end position="669"/>
    </location>
</feature>
<sequence length="1096" mass="126095">GEKDATLDATPEGKIESSGEVAPEEKSDSIRDVKHEEGVESMLDAAPETESKSFKEAGEELESFEQDEMEDDSYTYMYVDGDLSERMTISGELTFSDVSTWEMTAEEAAPAAYLHEGAVEAGAFEAGPSEPPQEDSETYEQRGPAAAEPPEGSMVSSRTKVFPMGQQHHLRLSKGSLMSSELDEVSLSMAETEQQAVHPPEDTHAQLQSPEEEALAERVESEGSDEDQESQLVVLDPDHPLMTRFQEALKSYLNRQIDKLQLEIQELDVATKQTQAQHQELGMNLYGVQQHLARLQMQLEKSHDKHSIASCQRRQKEEELYRARVLYNKTHAATREEHKKLAALQTELENLALHVFYMQNIDQDVRDDIRVMKQVVKKTEMERMRAEVEKRKQDLFVDQLTTRAHLLEENISVFEAQYIAQAEDTRILRKAVSEAITEIDAISMEKKRILQQWATSLVGMKHRDEAYRTVLEALSECEHQSKAIDSELDGYKKSIMKEEDKNEKLARLLNHVETEAMLMQKLTAQCVSKQEALQSEFNTYRLTLQETEEMLSKGQQEQLVVMSELQAVRQATRYELELRHKMDNEVIDKLQEHVTSNKMTKYFQQLLHKLQKEKTNLVTHLSKLDGDISQATLDITNTVCRQEVHQKTLAELDKEVKRANELISNSESEIARRTILIERKQCLMNFFKKQLEKMVSELGGEEVGPLELEIKRLTKLTEQHNSNLAQAQVTWLRLQQDLVQATQQREDHLASLNLLKKEVHIMEQKKLRLESKIEQEKQEQKEITCHMKDLDNDLKKLNVLMSKKRCGSEELQQDNLVAEAEFARALKAAEREAMQMQDKLSQLREEKAALLNSLVEAEHQIMLWEKKIQLAREMRAAVDSETGQTEIRAMKSEIQRMKVKHGQLLQKQEKMIRDMELVVARRETIVTQAQAQSKIDKKALTRTDFHYKQIELRRRIREVHKATDECTSAISELEGTQKELSSSLQAEQQMLLATQAETDAVEASLSQLMTLKQKNLSEIITLQTRAKHMQAVTKGRYLYLFRNEQSLLVELKRLEDRLTRINSTLAQVQEEYPQFQEALHKVRQKIASKLESPEPS</sequence>
<dbReference type="GO" id="GO:0001947">
    <property type="term" value="P:heart looping"/>
    <property type="evidence" value="ECO:0007669"/>
    <property type="project" value="Ensembl"/>
</dbReference>
<dbReference type="AlphaFoldDB" id="A0A8C5KLJ0"/>
<dbReference type="Pfam" id="PF08647">
    <property type="entry name" value="BRE1"/>
    <property type="match status" value="1"/>
</dbReference>
<feature type="region of interest" description="Disordered" evidence="2">
    <location>
        <begin position="175"/>
        <end position="230"/>
    </location>
</feature>
<dbReference type="GO" id="GO:0005576">
    <property type="term" value="C:extracellular region"/>
    <property type="evidence" value="ECO:0007669"/>
    <property type="project" value="GOC"/>
</dbReference>
<feature type="compositionally biased region" description="Basic and acidic residues" evidence="2">
    <location>
        <begin position="49"/>
        <end position="58"/>
    </location>
</feature>
<reference evidence="3" key="2">
    <citation type="submission" date="2025-09" db="UniProtKB">
        <authorList>
            <consortium name="Ensembl"/>
        </authorList>
    </citation>
    <scope>IDENTIFICATION</scope>
</reference>
<name>A0A8C5KLJ0_JACJA</name>
<evidence type="ECO:0000256" key="2">
    <source>
        <dbReference type="SAM" id="MobiDB-lite"/>
    </source>
</evidence>
<dbReference type="GeneTree" id="ENSGT00440000035688"/>
<feature type="compositionally biased region" description="Basic and acidic residues" evidence="2">
    <location>
        <begin position="1"/>
        <end position="38"/>
    </location>
</feature>
<dbReference type="PANTHER" id="PTHR16275">
    <property type="entry name" value="COILED-COIL DOMAIN-CONTAINING PROTEIN 40"/>
    <property type="match status" value="1"/>
</dbReference>
<feature type="coiled-coil region" evidence="1">
    <location>
        <begin position="819"/>
        <end position="874"/>
    </location>
</feature>
<accession>A0A8C5KLJ0</accession>
<dbReference type="GO" id="GO:0044458">
    <property type="term" value="P:motile cilium assembly"/>
    <property type="evidence" value="ECO:0007669"/>
    <property type="project" value="Ensembl"/>
</dbReference>
<dbReference type="GO" id="GO:0071910">
    <property type="term" value="P:determination of liver left/right asymmetry"/>
    <property type="evidence" value="ECO:0007669"/>
    <property type="project" value="Ensembl"/>
</dbReference>